<dbReference type="InterPro" id="IPR056670">
    <property type="entry name" value="DUF7768"/>
</dbReference>
<dbReference type="Gene3D" id="3.40.50.10400">
    <property type="entry name" value="Hypothetical protein PA1492"/>
    <property type="match status" value="1"/>
</dbReference>
<dbReference type="SUPFAM" id="SSF52309">
    <property type="entry name" value="N-(deoxy)ribosyltransferase-like"/>
    <property type="match status" value="1"/>
</dbReference>
<sequence length="144" mass="16296">MSVVYICHPYSDDPAGNRERALEWARSAVDDGHTPICVHAMMHHYMDEDTERCRIMDQCLDLVACSDELWVCAGHLSAGMWDEVSYAHACGVHVKVMVEFSDMEKWPELAEDFDAPEGVDEVFTVGDDDDVADAAMWHEQSWLS</sequence>
<dbReference type="Pfam" id="PF24963">
    <property type="entry name" value="DUF7768"/>
    <property type="match status" value="1"/>
</dbReference>
<gene>
    <name evidence="2" type="ORF">MM415B02558_0003</name>
</gene>
<feature type="domain" description="DUF7768" evidence="1">
    <location>
        <begin position="3"/>
        <end position="95"/>
    </location>
</feature>
<dbReference type="AlphaFoldDB" id="A0A6M3L853"/>
<organism evidence="2">
    <name type="scientific">viral metagenome</name>
    <dbReference type="NCBI Taxonomy" id="1070528"/>
    <lineage>
        <taxon>unclassified sequences</taxon>
        <taxon>metagenomes</taxon>
        <taxon>organismal metagenomes</taxon>
    </lineage>
</organism>
<dbReference type="EMBL" id="MT142843">
    <property type="protein sequence ID" value="QJA89385.1"/>
    <property type="molecule type" value="Genomic_DNA"/>
</dbReference>
<evidence type="ECO:0000259" key="1">
    <source>
        <dbReference type="Pfam" id="PF24963"/>
    </source>
</evidence>
<proteinExistence type="predicted"/>
<reference evidence="2" key="1">
    <citation type="submission" date="2020-03" db="EMBL/GenBank/DDBJ databases">
        <title>The deep terrestrial virosphere.</title>
        <authorList>
            <person name="Holmfeldt K."/>
            <person name="Nilsson E."/>
            <person name="Simone D."/>
            <person name="Lopez-Fernandez M."/>
            <person name="Wu X."/>
            <person name="de Brujin I."/>
            <person name="Lundin D."/>
            <person name="Andersson A."/>
            <person name="Bertilsson S."/>
            <person name="Dopson M."/>
        </authorList>
    </citation>
    <scope>NUCLEOTIDE SEQUENCE</scope>
    <source>
        <strain evidence="2">MM415B02558</strain>
    </source>
</reference>
<evidence type="ECO:0000313" key="2">
    <source>
        <dbReference type="EMBL" id="QJA89385.1"/>
    </source>
</evidence>
<accession>A0A6M3L853</accession>
<name>A0A6M3L853_9ZZZZ</name>
<protein>
    <recommendedName>
        <fullName evidence="1">DUF7768 domain-containing protein</fullName>
    </recommendedName>
</protein>